<dbReference type="GO" id="GO:0005737">
    <property type="term" value="C:cytoplasm"/>
    <property type="evidence" value="ECO:0007669"/>
    <property type="project" value="UniProtKB-SubCell"/>
</dbReference>
<dbReference type="PANTHER" id="PTHR28511">
    <property type="entry name" value="ENDONUCLEASE V"/>
    <property type="match status" value="1"/>
</dbReference>
<name>I7M1X9_TETTS</name>
<dbReference type="GO" id="GO:0006281">
    <property type="term" value="P:DNA repair"/>
    <property type="evidence" value="ECO:0007669"/>
    <property type="project" value="InterPro"/>
</dbReference>
<evidence type="ECO:0000256" key="1">
    <source>
        <dbReference type="ARBA" id="ARBA00004496"/>
    </source>
</evidence>
<keyword evidence="4 6" id="KW-0255">Endonuclease</keyword>
<dbReference type="PANTHER" id="PTHR28511:SF1">
    <property type="entry name" value="ENDONUCLEASE V"/>
    <property type="match status" value="1"/>
</dbReference>
<dbReference type="GO" id="GO:0016891">
    <property type="term" value="F:RNA endonuclease activity producing 5'-phosphomonoesters, hydrolytic mechanism"/>
    <property type="evidence" value="ECO:0007669"/>
    <property type="project" value="TreeGrafter"/>
</dbReference>
<sequence>MENIEDQDKKSFHELRAQIDPEVYEKWDCEQIYVRGLITEEDTFEWKLDPKSEKALKYIGGVDISFSQKHQDIAVAILVVIEYPSLKKVHEEFEIVKLDGPYIPGFLAFREAAHLVKLFKKLQINKPQFTPQVIMVDGNGILHQNACGLASHLGVLIDKPTIGVGKTIFFVDGLRKDIVLDKFKKVTDEGGFAILQGDSGRIWGAAYKSKKDVVDPIIVSVGHKISLQSALDLISKCCNFRIPEPVRVADIRSRELVKKITLQEALTAPTNSLEFLTDKFDAEKKKKVMEKKNLVFKPKEEDFPSLF</sequence>
<dbReference type="Pfam" id="PF04493">
    <property type="entry name" value="Endonuclease_5"/>
    <property type="match status" value="1"/>
</dbReference>
<comment type="subcellular location">
    <subcellularLocation>
        <location evidence="1">Cytoplasm</location>
    </subcellularLocation>
</comment>
<keyword evidence="2" id="KW-0963">Cytoplasm</keyword>
<dbReference type="GeneID" id="7829788"/>
<dbReference type="Proteomes" id="UP000009168">
    <property type="component" value="Unassembled WGS sequence"/>
</dbReference>
<dbReference type="GO" id="GO:0003727">
    <property type="term" value="F:single-stranded RNA binding"/>
    <property type="evidence" value="ECO:0007669"/>
    <property type="project" value="TreeGrafter"/>
</dbReference>
<evidence type="ECO:0000313" key="7">
    <source>
        <dbReference type="Proteomes" id="UP000009168"/>
    </source>
</evidence>
<protein>
    <submittedName>
        <fullName evidence="6">Endonuclease V family protein</fullName>
    </submittedName>
</protein>
<gene>
    <name evidence="6" type="ORF">TTHERM_00283840</name>
</gene>
<evidence type="ECO:0000256" key="2">
    <source>
        <dbReference type="ARBA" id="ARBA00022490"/>
    </source>
</evidence>
<dbReference type="STRING" id="312017.I7M1X9"/>
<evidence type="ECO:0000256" key="4">
    <source>
        <dbReference type="ARBA" id="ARBA00022759"/>
    </source>
</evidence>
<dbReference type="EMBL" id="GG662656">
    <property type="protein sequence ID" value="EAR97995.2"/>
    <property type="molecule type" value="Genomic_DNA"/>
</dbReference>
<accession>I7M1X9</accession>
<dbReference type="Gene3D" id="3.30.2170.10">
    <property type="entry name" value="archaeoglobus fulgidus dsm 4304 superfamily"/>
    <property type="match status" value="1"/>
</dbReference>
<keyword evidence="7" id="KW-1185">Reference proteome</keyword>
<dbReference type="GO" id="GO:0005730">
    <property type="term" value="C:nucleolus"/>
    <property type="evidence" value="ECO:0007669"/>
    <property type="project" value="TreeGrafter"/>
</dbReference>
<evidence type="ECO:0000256" key="5">
    <source>
        <dbReference type="ARBA" id="ARBA00022801"/>
    </source>
</evidence>
<dbReference type="InParanoid" id="I7M1X9"/>
<dbReference type="KEGG" id="tet:TTHERM_00283840"/>
<reference evidence="7" key="1">
    <citation type="journal article" date="2006" name="PLoS Biol.">
        <title>Macronuclear genome sequence of the ciliate Tetrahymena thermophila, a model eukaryote.</title>
        <authorList>
            <person name="Eisen J.A."/>
            <person name="Coyne R.S."/>
            <person name="Wu M."/>
            <person name="Wu D."/>
            <person name="Thiagarajan M."/>
            <person name="Wortman J.R."/>
            <person name="Badger J.H."/>
            <person name="Ren Q."/>
            <person name="Amedeo P."/>
            <person name="Jones K.M."/>
            <person name="Tallon L.J."/>
            <person name="Delcher A.L."/>
            <person name="Salzberg S.L."/>
            <person name="Silva J.C."/>
            <person name="Haas B.J."/>
            <person name="Majoros W.H."/>
            <person name="Farzad M."/>
            <person name="Carlton J.M."/>
            <person name="Smith R.K. Jr."/>
            <person name="Garg J."/>
            <person name="Pearlman R.E."/>
            <person name="Karrer K.M."/>
            <person name="Sun L."/>
            <person name="Manning G."/>
            <person name="Elde N.C."/>
            <person name="Turkewitz A.P."/>
            <person name="Asai D.J."/>
            <person name="Wilkes D.E."/>
            <person name="Wang Y."/>
            <person name="Cai H."/>
            <person name="Collins K."/>
            <person name="Stewart B.A."/>
            <person name="Lee S.R."/>
            <person name="Wilamowska K."/>
            <person name="Weinberg Z."/>
            <person name="Ruzzo W.L."/>
            <person name="Wloga D."/>
            <person name="Gaertig J."/>
            <person name="Frankel J."/>
            <person name="Tsao C.-C."/>
            <person name="Gorovsky M.A."/>
            <person name="Keeling P.J."/>
            <person name="Waller R.F."/>
            <person name="Patron N.J."/>
            <person name="Cherry J.M."/>
            <person name="Stover N.A."/>
            <person name="Krieger C.J."/>
            <person name="del Toro C."/>
            <person name="Ryder H.F."/>
            <person name="Williamson S.C."/>
            <person name="Barbeau R.A."/>
            <person name="Hamilton E.P."/>
            <person name="Orias E."/>
        </authorList>
    </citation>
    <scope>NUCLEOTIDE SEQUENCE [LARGE SCALE GENOMIC DNA]</scope>
    <source>
        <strain evidence="7">SB210</strain>
    </source>
</reference>
<keyword evidence="3" id="KW-0540">Nuclease</keyword>
<keyword evidence="5" id="KW-0378">Hydrolase</keyword>
<dbReference type="eggNOG" id="KOG4417">
    <property type="taxonomic scope" value="Eukaryota"/>
</dbReference>
<dbReference type="HAMAP" id="MF_00801">
    <property type="entry name" value="Endonuclease_5"/>
    <property type="match status" value="1"/>
</dbReference>
<dbReference type="AlphaFoldDB" id="I7M1X9"/>
<organism evidence="6 7">
    <name type="scientific">Tetrahymena thermophila (strain SB210)</name>
    <dbReference type="NCBI Taxonomy" id="312017"/>
    <lineage>
        <taxon>Eukaryota</taxon>
        <taxon>Sar</taxon>
        <taxon>Alveolata</taxon>
        <taxon>Ciliophora</taxon>
        <taxon>Intramacronucleata</taxon>
        <taxon>Oligohymenophorea</taxon>
        <taxon>Hymenostomatida</taxon>
        <taxon>Tetrahymenina</taxon>
        <taxon>Tetrahymenidae</taxon>
        <taxon>Tetrahymena</taxon>
    </lineage>
</organism>
<dbReference type="RefSeq" id="XP_001018240.2">
    <property type="nucleotide sequence ID" value="XM_001018240.2"/>
</dbReference>
<proteinExistence type="inferred from homology"/>
<evidence type="ECO:0000313" key="6">
    <source>
        <dbReference type="EMBL" id="EAR97995.2"/>
    </source>
</evidence>
<dbReference type="CDD" id="cd06559">
    <property type="entry name" value="Endonuclease_V"/>
    <property type="match status" value="1"/>
</dbReference>
<dbReference type="InterPro" id="IPR007581">
    <property type="entry name" value="Endonuclease-V"/>
</dbReference>
<evidence type="ECO:0000256" key="3">
    <source>
        <dbReference type="ARBA" id="ARBA00022722"/>
    </source>
</evidence>
<dbReference type="OrthoDB" id="20018at2759"/>